<dbReference type="InParanoid" id="A2E482"/>
<sequence length="306" mass="35413">MDSHLNFKTATIKSIKTKDMSTIVDLINSYKEMSDKFSDLFFSYMKSNQQSFPINLLKTFMKLYSLHEFLEFHPFDSFCPYYSSANDFKISFHHLLQTLCMDESSDEENFDSNNIFCFKNPIDYDTFEEDPNFEQQSNLVNDSSSVITQHQESVTNDSIEIQKDVSTMTCEKENQMTIPKGANLAPEINDSSSINSHDSIPNTPEFDEKSNSDVNLPYFEDVNQEGLIEIQKSPNKIQKFQGMHLLHEDNHKSSKQNEINSLRIWNSFQIFAQKRKSLVLTLSFALILFSAFVIMLSILFHQIVSN</sequence>
<accession>A2E482</accession>
<protein>
    <submittedName>
        <fullName evidence="2">Uncharacterized protein</fullName>
    </submittedName>
</protein>
<feature type="transmembrane region" description="Helical" evidence="1">
    <location>
        <begin position="278"/>
        <end position="300"/>
    </location>
</feature>
<dbReference type="KEGG" id="tva:4770494"/>
<reference evidence="2" key="1">
    <citation type="submission" date="2006-10" db="EMBL/GenBank/DDBJ databases">
        <authorList>
            <person name="Amadeo P."/>
            <person name="Zhao Q."/>
            <person name="Wortman J."/>
            <person name="Fraser-Liggett C."/>
            <person name="Carlton J."/>
        </authorList>
    </citation>
    <scope>NUCLEOTIDE SEQUENCE</scope>
    <source>
        <strain evidence="2">G3</strain>
    </source>
</reference>
<dbReference type="Proteomes" id="UP000001542">
    <property type="component" value="Unassembled WGS sequence"/>
</dbReference>
<reference evidence="2" key="2">
    <citation type="journal article" date="2007" name="Science">
        <title>Draft genome sequence of the sexually transmitted pathogen Trichomonas vaginalis.</title>
        <authorList>
            <person name="Carlton J.M."/>
            <person name="Hirt R.P."/>
            <person name="Silva J.C."/>
            <person name="Delcher A.L."/>
            <person name="Schatz M."/>
            <person name="Zhao Q."/>
            <person name="Wortman J.R."/>
            <person name="Bidwell S.L."/>
            <person name="Alsmark U.C.M."/>
            <person name="Besteiro S."/>
            <person name="Sicheritz-Ponten T."/>
            <person name="Noel C.J."/>
            <person name="Dacks J.B."/>
            <person name="Foster P.G."/>
            <person name="Simillion C."/>
            <person name="Van de Peer Y."/>
            <person name="Miranda-Saavedra D."/>
            <person name="Barton G.J."/>
            <person name="Westrop G.D."/>
            <person name="Mueller S."/>
            <person name="Dessi D."/>
            <person name="Fiori P.L."/>
            <person name="Ren Q."/>
            <person name="Paulsen I."/>
            <person name="Zhang H."/>
            <person name="Bastida-Corcuera F.D."/>
            <person name="Simoes-Barbosa A."/>
            <person name="Brown M.T."/>
            <person name="Hayes R.D."/>
            <person name="Mukherjee M."/>
            <person name="Okumura C.Y."/>
            <person name="Schneider R."/>
            <person name="Smith A.J."/>
            <person name="Vanacova S."/>
            <person name="Villalvazo M."/>
            <person name="Haas B.J."/>
            <person name="Pertea M."/>
            <person name="Feldblyum T.V."/>
            <person name="Utterback T.R."/>
            <person name="Shu C.L."/>
            <person name="Osoegawa K."/>
            <person name="de Jong P.J."/>
            <person name="Hrdy I."/>
            <person name="Horvathova L."/>
            <person name="Zubacova Z."/>
            <person name="Dolezal P."/>
            <person name="Malik S.B."/>
            <person name="Logsdon J.M. Jr."/>
            <person name="Henze K."/>
            <person name="Gupta A."/>
            <person name="Wang C.C."/>
            <person name="Dunne R.L."/>
            <person name="Upcroft J.A."/>
            <person name="Upcroft P."/>
            <person name="White O."/>
            <person name="Salzberg S.L."/>
            <person name="Tang P."/>
            <person name="Chiu C.-H."/>
            <person name="Lee Y.-S."/>
            <person name="Embley T.M."/>
            <person name="Coombs G.H."/>
            <person name="Mottram J.C."/>
            <person name="Tachezy J."/>
            <person name="Fraser-Liggett C.M."/>
            <person name="Johnson P.J."/>
        </authorList>
    </citation>
    <scope>NUCLEOTIDE SEQUENCE [LARGE SCALE GENOMIC DNA]</scope>
    <source>
        <strain evidence="2">G3</strain>
    </source>
</reference>
<keyword evidence="1" id="KW-1133">Transmembrane helix</keyword>
<dbReference type="EMBL" id="DS113300">
    <property type="protein sequence ID" value="EAY12528.1"/>
    <property type="molecule type" value="Genomic_DNA"/>
</dbReference>
<evidence type="ECO:0000313" key="2">
    <source>
        <dbReference type="EMBL" id="EAY12528.1"/>
    </source>
</evidence>
<dbReference type="AlphaFoldDB" id="A2E482"/>
<keyword evidence="3" id="KW-1185">Reference proteome</keyword>
<name>A2E482_TRIV3</name>
<dbReference type="VEuPathDB" id="TrichDB:TVAGG3_0251920"/>
<evidence type="ECO:0000313" key="3">
    <source>
        <dbReference type="Proteomes" id="UP000001542"/>
    </source>
</evidence>
<evidence type="ECO:0000256" key="1">
    <source>
        <dbReference type="SAM" id="Phobius"/>
    </source>
</evidence>
<dbReference type="VEuPathDB" id="TrichDB:TVAG_139080"/>
<proteinExistence type="predicted"/>
<organism evidence="2 3">
    <name type="scientific">Trichomonas vaginalis (strain ATCC PRA-98 / G3)</name>
    <dbReference type="NCBI Taxonomy" id="412133"/>
    <lineage>
        <taxon>Eukaryota</taxon>
        <taxon>Metamonada</taxon>
        <taxon>Parabasalia</taxon>
        <taxon>Trichomonadida</taxon>
        <taxon>Trichomonadidae</taxon>
        <taxon>Trichomonas</taxon>
    </lineage>
</organism>
<gene>
    <name evidence="2" type="ORF">TVAG_139080</name>
</gene>
<dbReference type="RefSeq" id="XP_001324751.1">
    <property type="nucleotide sequence ID" value="XM_001324716.1"/>
</dbReference>
<keyword evidence="1" id="KW-0472">Membrane</keyword>
<keyword evidence="1" id="KW-0812">Transmembrane</keyword>